<dbReference type="GeneID" id="19200740"/>
<protein>
    <submittedName>
        <fullName evidence="1">Uncharacterized protein</fullName>
    </submittedName>
</protein>
<organism evidence="1 2">
    <name type="scientific">Coniophora puteana (strain RWD-64-598)</name>
    <name type="common">Brown rot fungus</name>
    <dbReference type="NCBI Taxonomy" id="741705"/>
    <lineage>
        <taxon>Eukaryota</taxon>
        <taxon>Fungi</taxon>
        <taxon>Dikarya</taxon>
        <taxon>Basidiomycota</taxon>
        <taxon>Agaricomycotina</taxon>
        <taxon>Agaricomycetes</taxon>
        <taxon>Agaricomycetidae</taxon>
        <taxon>Boletales</taxon>
        <taxon>Coniophorineae</taxon>
        <taxon>Coniophoraceae</taxon>
        <taxon>Coniophora</taxon>
    </lineage>
</organism>
<dbReference type="EMBL" id="JH711574">
    <property type="protein sequence ID" value="EIW85650.1"/>
    <property type="molecule type" value="Genomic_DNA"/>
</dbReference>
<dbReference type="KEGG" id="cput:CONPUDRAFT_135310"/>
<accession>A0A5M3N2N6</accession>
<proteinExistence type="predicted"/>
<gene>
    <name evidence="1" type="ORF">CONPUDRAFT_135310</name>
</gene>
<dbReference type="RefSeq" id="XP_007765073.1">
    <property type="nucleotide sequence ID" value="XM_007766883.1"/>
</dbReference>
<reference evidence="2" key="1">
    <citation type="journal article" date="2012" name="Science">
        <title>The Paleozoic origin of enzymatic lignin decomposition reconstructed from 31 fungal genomes.</title>
        <authorList>
            <person name="Floudas D."/>
            <person name="Binder M."/>
            <person name="Riley R."/>
            <person name="Barry K."/>
            <person name="Blanchette R.A."/>
            <person name="Henrissat B."/>
            <person name="Martinez A.T."/>
            <person name="Otillar R."/>
            <person name="Spatafora J.W."/>
            <person name="Yadav J.S."/>
            <person name="Aerts A."/>
            <person name="Benoit I."/>
            <person name="Boyd A."/>
            <person name="Carlson A."/>
            <person name="Copeland A."/>
            <person name="Coutinho P.M."/>
            <person name="de Vries R.P."/>
            <person name="Ferreira P."/>
            <person name="Findley K."/>
            <person name="Foster B."/>
            <person name="Gaskell J."/>
            <person name="Glotzer D."/>
            <person name="Gorecki P."/>
            <person name="Heitman J."/>
            <person name="Hesse C."/>
            <person name="Hori C."/>
            <person name="Igarashi K."/>
            <person name="Jurgens J.A."/>
            <person name="Kallen N."/>
            <person name="Kersten P."/>
            <person name="Kohler A."/>
            <person name="Kuees U."/>
            <person name="Kumar T.K.A."/>
            <person name="Kuo A."/>
            <person name="LaButti K."/>
            <person name="Larrondo L.F."/>
            <person name="Lindquist E."/>
            <person name="Ling A."/>
            <person name="Lombard V."/>
            <person name="Lucas S."/>
            <person name="Lundell T."/>
            <person name="Martin R."/>
            <person name="McLaughlin D.J."/>
            <person name="Morgenstern I."/>
            <person name="Morin E."/>
            <person name="Murat C."/>
            <person name="Nagy L.G."/>
            <person name="Nolan M."/>
            <person name="Ohm R.A."/>
            <person name="Patyshakuliyeva A."/>
            <person name="Rokas A."/>
            <person name="Ruiz-Duenas F.J."/>
            <person name="Sabat G."/>
            <person name="Salamov A."/>
            <person name="Samejima M."/>
            <person name="Schmutz J."/>
            <person name="Slot J.C."/>
            <person name="St John F."/>
            <person name="Stenlid J."/>
            <person name="Sun H."/>
            <person name="Sun S."/>
            <person name="Syed K."/>
            <person name="Tsang A."/>
            <person name="Wiebenga A."/>
            <person name="Young D."/>
            <person name="Pisabarro A."/>
            <person name="Eastwood D.C."/>
            <person name="Martin F."/>
            <person name="Cullen D."/>
            <person name="Grigoriev I.V."/>
            <person name="Hibbett D.S."/>
        </authorList>
    </citation>
    <scope>NUCLEOTIDE SEQUENCE [LARGE SCALE GENOMIC DNA]</scope>
    <source>
        <strain evidence="2">RWD-64-598 SS2</strain>
    </source>
</reference>
<evidence type="ECO:0000313" key="1">
    <source>
        <dbReference type="EMBL" id="EIW85650.1"/>
    </source>
</evidence>
<evidence type="ECO:0000313" key="2">
    <source>
        <dbReference type="Proteomes" id="UP000053558"/>
    </source>
</evidence>
<sequence>MSDSRPLYAIQCHGSAAIIRRRDAVVGVLERRGGLVPSREISLWLGADENVDLDVDDSDACTIVPGSSSESDSYLEKLSTRPGGYRTKLVKWLRTPRFSRYPVTFSAEGKTFEWRESAAGLLVAREAGQRGDPPIAYFQHSRAAASGRVESATLTFPRVDDSSLAEQDAIFISLVAIAQRQGSACSGFRTPVLPEAQSRHTATVCVLFRFLLLYIYRQLILVLCSCDGATSMSHMNIYR</sequence>
<comment type="caution">
    <text evidence="1">The sequence shown here is derived from an EMBL/GenBank/DDBJ whole genome shotgun (WGS) entry which is preliminary data.</text>
</comment>
<dbReference type="Proteomes" id="UP000053558">
    <property type="component" value="Unassembled WGS sequence"/>
</dbReference>
<name>A0A5M3N2N6_CONPW</name>
<keyword evidence="2" id="KW-1185">Reference proteome</keyword>
<dbReference type="AlphaFoldDB" id="A0A5M3N2N6"/>